<protein>
    <submittedName>
        <fullName evidence="2">FRG domain-containing protein</fullName>
    </submittedName>
</protein>
<reference evidence="2" key="1">
    <citation type="submission" date="2020-09" db="EMBL/GenBank/DDBJ databases">
        <title>Brevundimonas sp. LVF2 isolated from a puddle in Goettingen, Germany.</title>
        <authorList>
            <person name="Friedrich I."/>
            <person name="Klassen A."/>
            <person name="Hannes N."/>
            <person name="Schneider D."/>
            <person name="Hertel R."/>
            <person name="Daniel R."/>
        </authorList>
    </citation>
    <scope>NUCLEOTIDE SEQUENCE</scope>
    <source>
        <strain evidence="2">LVF2</strain>
    </source>
</reference>
<gene>
    <name evidence="2" type="ORF">IFJ75_13135</name>
</gene>
<dbReference type="Proteomes" id="UP000663918">
    <property type="component" value="Chromosome"/>
</dbReference>
<dbReference type="InterPro" id="IPR014966">
    <property type="entry name" value="FRG-dom"/>
</dbReference>
<evidence type="ECO:0000259" key="1">
    <source>
        <dbReference type="SMART" id="SM00901"/>
    </source>
</evidence>
<proteinExistence type="predicted"/>
<accession>A0A975GUK1</accession>
<sequence length="245" mass="27521">MTEVASISDLLAALREDHADHPGALWFRGQASHEWKLLPGFLRQKSDVSEGTLISRFRQSAAMLTERAPRESFDWLFLMQHYGVPTRLLDWTESPLIALYFALYDDPALDDVGSALWCLKPTKLNMNANIVDPHEPNYIPAFEDPELKAYSFESLRQNDRIVLSPVAALATRNNARIQAQMGAFTIHHNGNVPLEELGDGTHITKYEIPAGARPELIAELAMLHVNRFTVFPEMASIGSIIRESL</sequence>
<organism evidence="2 3">
    <name type="scientific">Brevundimonas goettingensis</name>
    <dbReference type="NCBI Taxonomy" id="2774190"/>
    <lineage>
        <taxon>Bacteria</taxon>
        <taxon>Pseudomonadati</taxon>
        <taxon>Pseudomonadota</taxon>
        <taxon>Alphaproteobacteria</taxon>
        <taxon>Caulobacterales</taxon>
        <taxon>Caulobacteraceae</taxon>
        <taxon>Brevundimonas</taxon>
    </lineage>
</organism>
<dbReference type="KEGG" id="bgoe:IFJ75_13135"/>
<evidence type="ECO:0000313" key="3">
    <source>
        <dbReference type="Proteomes" id="UP000663918"/>
    </source>
</evidence>
<dbReference type="AlphaFoldDB" id="A0A975GUK1"/>
<keyword evidence="3" id="KW-1185">Reference proteome</keyword>
<evidence type="ECO:0000313" key="2">
    <source>
        <dbReference type="EMBL" id="QTC90222.1"/>
    </source>
</evidence>
<dbReference type="Pfam" id="PF08867">
    <property type="entry name" value="FRG"/>
    <property type="match status" value="1"/>
</dbReference>
<dbReference type="EMBL" id="CP062222">
    <property type="protein sequence ID" value="QTC90222.1"/>
    <property type="molecule type" value="Genomic_DNA"/>
</dbReference>
<dbReference type="SMART" id="SM00901">
    <property type="entry name" value="FRG"/>
    <property type="match status" value="1"/>
</dbReference>
<name>A0A975GUK1_9CAUL</name>
<feature type="domain" description="FRG" evidence="1">
    <location>
        <begin position="21"/>
        <end position="117"/>
    </location>
</feature>